<name>A0A0J8G160_CLOCY</name>
<evidence type="ECO:0000313" key="1">
    <source>
        <dbReference type="EMBL" id="KMT21496.1"/>
    </source>
</evidence>
<dbReference type="SUPFAM" id="SSF51161">
    <property type="entry name" value="Trimeric LpxA-like enzymes"/>
    <property type="match status" value="1"/>
</dbReference>
<dbReference type="STRING" id="1121307.CLCY_2c02560"/>
<proteinExistence type="predicted"/>
<dbReference type="Proteomes" id="UP000036756">
    <property type="component" value="Unassembled WGS sequence"/>
</dbReference>
<dbReference type="AlphaFoldDB" id="A0A0J8G160"/>
<sequence length="305" mass="33898">MGRKYELSKESKDHDHVAVYRIKALQSFITETGIEVNSGDLGGFIECENNLSQEGLSWIHNDSVVYKLGRVDGNCEVFDNSVVSERALLVNNVILRGNTEVRGVSQIENTVVDGEVIIMGISNLKGEYIGNGDNVIKISGKSRVYDSDIQGKVYIKDSMVINDSIIAEEEINIIESDVERSTLENKVVILKSRVSNSHLKGDVSLEESKATLCRIYSTNEKDILSFKNDSKLLLSKIVGEGVTDQSVIVNSTLSSRFNIEESQIFRSVLKGEEIRIKRAPKILDSILEDNIIIEDDSITGKILKK</sequence>
<dbReference type="InterPro" id="IPR011004">
    <property type="entry name" value="Trimer_LpxA-like_sf"/>
</dbReference>
<dbReference type="EMBL" id="LFVU01000027">
    <property type="protein sequence ID" value="KMT21496.1"/>
    <property type="molecule type" value="Genomic_DNA"/>
</dbReference>
<protein>
    <submittedName>
        <fullName evidence="1">Uncharacterized protein</fullName>
    </submittedName>
</protein>
<dbReference type="RefSeq" id="WP_048570928.1">
    <property type="nucleotide sequence ID" value="NZ_LFVU01000027.1"/>
</dbReference>
<accession>A0A0J8G160</accession>
<comment type="caution">
    <text evidence="1">The sequence shown here is derived from an EMBL/GenBank/DDBJ whole genome shotgun (WGS) entry which is preliminary data.</text>
</comment>
<organism evidence="1 2">
    <name type="scientific">Clostridium cylindrosporum DSM 605</name>
    <dbReference type="NCBI Taxonomy" id="1121307"/>
    <lineage>
        <taxon>Bacteria</taxon>
        <taxon>Bacillati</taxon>
        <taxon>Bacillota</taxon>
        <taxon>Clostridia</taxon>
        <taxon>Eubacteriales</taxon>
        <taxon>Clostridiaceae</taxon>
        <taxon>Clostridium</taxon>
    </lineage>
</organism>
<keyword evidence="2" id="KW-1185">Reference proteome</keyword>
<dbReference type="OrthoDB" id="2065905at2"/>
<reference evidence="1 2" key="1">
    <citation type="submission" date="2015-06" db="EMBL/GenBank/DDBJ databases">
        <title>Draft genome sequence of the purine-degrading Clostridium cylindrosporum HC-1 (DSM 605).</title>
        <authorList>
            <person name="Poehlein A."/>
            <person name="Schiel-Bengelsdorf B."/>
            <person name="Bengelsdorf F."/>
            <person name="Daniel R."/>
            <person name="Duerre P."/>
        </authorList>
    </citation>
    <scope>NUCLEOTIDE SEQUENCE [LARGE SCALE GENOMIC DNA]</scope>
    <source>
        <strain evidence="1 2">DSM 605</strain>
    </source>
</reference>
<gene>
    <name evidence="1" type="ORF">CLCY_2c02560</name>
</gene>
<evidence type="ECO:0000313" key="2">
    <source>
        <dbReference type="Proteomes" id="UP000036756"/>
    </source>
</evidence>
<dbReference type="PATRIC" id="fig|1121307.3.peg.1113"/>